<feature type="compositionally biased region" description="Low complexity" evidence="1">
    <location>
        <begin position="81"/>
        <end position="101"/>
    </location>
</feature>
<protein>
    <submittedName>
        <fullName evidence="2">Uncharacterized protein</fullName>
    </submittedName>
</protein>
<organism evidence="2 3">
    <name type="scientific">Jiangella alkaliphila</name>
    <dbReference type="NCBI Taxonomy" id="419479"/>
    <lineage>
        <taxon>Bacteria</taxon>
        <taxon>Bacillati</taxon>
        <taxon>Actinomycetota</taxon>
        <taxon>Actinomycetes</taxon>
        <taxon>Jiangellales</taxon>
        <taxon>Jiangellaceae</taxon>
        <taxon>Jiangella</taxon>
    </lineage>
</organism>
<evidence type="ECO:0000256" key="1">
    <source>
        <dbReference type="SAM" id="MobiDB-lite"/>
    </source>
</evidence>
<dbReference type="AlphaFoldDB" id="A0A1H2KE20"/>
<dbReference type="EMBL" id="LT629791">
    <property type="protein sequence ID" value="SDU66852.1"/>
    <property type="molecule type" value="Genomic_DNA"/>
</dbReference>
<keyword evidence="3" id="KW-1185">Reference proteome</keyword>
<name>A0A1H2KE20_9ACTN</name>
<sequence length="113" mass="11357">MRELTDDGGSGDAQVDEAVRTLEALDGLPVHEHAPLIERAHQVLQDRLSGEPDAPFDGESDAPATEEYDAEAGEFDDAAAGDDLGGPSSPGGPSSLGGAADDVGDRGAGEGEG</sequence>
<proteinExistence type="predicted"/>
<evidence type="ECO:0000313" key="2">
    <source>
        <dbReference type="EMBL" id="SDU66852.1"/>
    </source>
</evidence>
<feature type="compositionally biased region" description="Basic and acidic residues" evidence="1">
    <location>
        <begin position="103"/>
        <end position="113"/>
    </location>
</feature>
<evidence type="ECO:0000313" key="3">
    <source>
        <dbReference type="Proteomes" id="UP000182977"/>
    </source>
</evidence>
<dbReference type="STRING" id="419479.SAMN04488563_3721"/>
<dbReference type="RefSeq" id="WP_046773021.1">
    <property type="nucleotide sequence ID" value="NZ_LBMC01000096.1"/>
</dbReference>
<reference evidence="3" key="1">
    <citation type="submission" date="2016-10" db="EMBL/GenBank/DDBJ databases">
        <authorList>
            <person name="Varghese N."/>
            <person name="Submissions S."/>
        </authorList>
    </citation>
    <scope>NUCLEOTIDE SEQUENCE [LARGE SCALE GENOMIC DNA]</scope>
    <source>
        <strain evidence="3">DSM 45079</strain>
    </source>
</reference>
<feature type="region of interest" description="Disordered" evidence="1">
    <location>
        <begin position="39"/>
        <end position="113"/>
    </location>
</feature>
<accession>A0A1H2KE20</accession>
<dbReference type="OrthoDB" id="5197443at2"/>
<feature type="compositionally biased region" description="Acidic residues" evidence="1">
    <location>
        <begin position="54"/>
        <end position="80"/>
    </location>
</feature>
<dbReference type="Proteomes" id="UP000182977">
    <property type="component" value="Chromosome I"/>
</dbReference>
<gene>
    <name evidence="2" type="ORF">SAMN04488563_3721</name>
</gene>